<feature type="region of interest" description="Disordered" evidence="1">
    <location>
        <begin position="21"/>
        <end position="42"/>
    </location>
</feature>
<evidence type="ECO:0000313" key="3">
    <source>
        <dbReference type="Proteomes" id="UP000284407"/>
    </source>
</evidence>
<dbReference type="Proteomes" id="UP000284407">
    <property type="component" value="Unassembled WGS sequence"/>
</dbReference>
<name>A0A420DP81_9RHOB</name>
<proteinExistence type="predicted"/>
<dbReference type="EMBL" id="RAQK01000001">
    <property type="protein sequence ID" value="RKE95983.1"/>
    <property type="molecule type" value="Genomic_DNA"/>
</dbReference>
<keyword evidence="3" id="KW-1185">Reference proteome</keyword>
<dbReference type="AlphaFoldDB" id="A0A420DP81"/>
<organism evidence="2 3">
    <name type="scientific">Sulfitobacter guttiformis</name>
    <dbReference type="NCBI Taxonomy" id="74349"/>
    <lineage>
        <taxon>Bacteria</taxon>
        <taxon>Pseudomonadati</taxon>
        <taxon>Pseudomonadota</taxon>
        <taxon>Alphaproteobacteria</taxon>
        <taxon>Rhodobacterales</taxon>
        <taxon>Roseobacteraceae</taxon>
        <taxon>Sulfitobacter</taxon>
    </lineage>
</organism>
<reference evidence="2 3" key="1">
    <citation type="submission" date="2018-09" db="EMBL/GenBank/DDBJ databases">
        <title>Genomic Encyclopedia of Archaeal and Bacterial Type Strains, Phase II (KMG-II): from individual species to whole genera.</title>
        <authorList>
            <person name="Goeker M."/>
        </authorList>
    </citation>
    <scope>NUCLEOTIDE SEQUENCE [LARGE SCALE GENOMIC DNA]</scope>
    <source>
        <strain evidence="2 3">DSM 11458</strain>
    </source>
</reference>
<accession>A0A420DP81</accession>
<dbReference type="STRING" id="1443111.Z949_2502"/>
<sequence>MSGTKINFTDVNKLDRPSENLATIDTNNAPWYDGKGRHANDKAQHRRYHGLFEDLMN</sequence>
<gene>
    <name evidence="2" type="ORF">C8N30_0533</name>
</gene>
<protein>
    <submittedName>
        <fullName evidence="2">Uncharacterized protein</fullName>
    </submittedName>
</protein>
<evidence type="ECO:0000256" key="1">
    <source>
        <dbReference type="SAM" id="MobiDB-lite"/>
    </source>
</evidence>
<comment type="caution">
    <text evidence="2">The sequence shown here is derived from an EMBL/GenBank/DDBJ whole genome shotgun (WGS) entry which is preliminary data.</text>
</comment>
<dbReference type="RefSeq" id="WP_156949579.1">
    <property type="nucleotide sequence ID" value="NZ_RAQK01000001.1"/>
</dbReference>
<evidence type="ECO:0000313" key="2">
    <source>
        <dbReference type="EMBL" id="RKE95983.1"/>
    </source>
</evidence>